<dbReference type="GeneID" id="29002713"/>
<name>A0A163AMU5_PHYB8</name>
<feature type="region of interest" description="Disordered" evidence="1">
    <location>
        <begin position="79"/>
        <end position="117"/>
    </location>
</feature>
<evidence type="ECO:0000313" key="2">
    <source>
        <dbReference type="EMBL" id="OAD74571.1"/>
    </source>
</evidence>
<dbReference type="EMBL" id="KV440979">
    <property type="protein sequence ID" value="OAD74571.1"/>
    <property type="molecule type" value="Genomic_DNA"/>
</dbReference>
<dbReference type="Proteomes" id="UP000077315">
    <property type="component" value="Unassembled WGS sequence"/>
</dbReference>
<dbReference type="InParanoid" id="A0A163AMU5"/>
<dbReference type="RefSeq" id="XP_018292611.1">
    <property type="nucleotide sequence ID" value="XM_018441807.1"/>
</dbReference>
<protein>
    <submittedName>
        <fullName evidence="2">Uncharacterized protein</fullName>
    </submittedName>
</protein>
<accession>A0A163AMU5</accession>
<dbReference type="AlphaFoldDB" id="A0A163AMU5"/>
<proteinExistence type="predicted"/>
<keyword evidence="3" id="KW-1185">Reference proteome</keyword>
<organism evidence="2 3">
    <name type="scientific">Phycomyces blakesleeanus (strain ATCC 8743b / DSM 1359 / FGSC 10004 / NBRC 33097 / NRRL 1555)</name>
    <dbReference type="NCBI Taxonomy" id="763407"/>
    <lineage>
        <taxon>Eukaryota</taxon>
        <taxon>Fungi</taxon>
        <taxon>Fungi incertae sedis</taxon>
        <taxon>Mucoromycota</taxon>
        <taxon>Mucoromycotina</taxon>
        <taxon>Mucoromycetes</taxon>
        <taxon>Mucorales</taxon>
        <taxon>Phycomycetaceae</taxon>
        <taxon>Phycomyces</taxon>
    </lineage>
</organism>
<dbReference type="VEuPathDB" id="FungiDB:PHYBLDRAFT_67512"/>
<evidence type="ECO:0000256" key="1">
    <source>
        <dbReference type="SAM" id="MobiDB-lite"/>
    </source>
</evidence>
<evidence type="ECO:0000313" key="3">
    <source>
        <dbReference type="Proteomes" id="UP000077315"/>
    </source>
</evidence>
<feature type="compositionally biased region" description="Polar residues" evidence="1">
    <location>
        <begin position="80"/>
        <end position="96"/>
    </location>
</feature>
<sequence length="117" mass="12967">MSSISHCCNVVCRCAQCSRNSQGYSLVTSRTAERHIRKDELERIERLDTAERLANSMLYSGFISQLLTVQEEQMMDVDTQYDQANSPDSNATTMADNVSVDDEISEVNGNDSDCCGG</sequence>
<gene>
    <name evidence="2" type="ORF">PHYBLDRAFT_67512</name>
</gene>
<reference evidence="3" key="1">
    <citation type="submission" date="2015-06" db="EMBL/GenBank/DDBJ databases">
        <title>Expansion of signal transduction pathways in fungi by whole-genome duplication.</title>
        <authorList>
            <consortium name="DOE Joint Genome Institute"/>
            <person name="Corrochano L.M."/>
            <person name="Kuo A."/>
            <person name="Marcet-Houben M."/>
            <person name="Polaino S."/>
            <person name="Salamov A."/>
            <person name="Villalobos J.M."/>
            <person name="Alvarez M.I."/>
            <person name="Avalos J."/>
            <person name="Benito E.P."/>
            <person name="Benoit I."/>
            <person name="Burger G."/>
            <person name="Camino L.P."/>
            <person name="Canovas D."/>
            <person name="Cerda-Olmedo E."/>
            <person name="Cheng J.-F."/>
            <person name="Dominguez A."/>
            <person name="Elias M."/>
            <person name="Eslava A.P."/>
            <person name="Glaser F."/>
            <person name="Grimwood J."/>
            <person name="Gutierrez G."/>
            <person name="Heitman J."/>
            <person name="Henrissat B."/>
            <person name="Iturriaga E.A."/>
            <person name="Lang B.F."/>
            <person name="Lavin J.L."/>
            <person name="Lee S."/>
            <person name="Li W."/>
            <person name="Lindquist E."/>
            <person name="Lopez-Garcia S."/>
            <person name="Luque E.M."/>
            <person name="Marcos A.T."/>
            <person name="Martin J."/>
            <person name="McCluskey K."/>
            <person name="Medina H.R."/>
            <person name="Miralles-Duran A."/>
            <person name="Miyazaki A."/>
            <person name="Munoz-Torres E."/>
            <person name="Oguiza J.A."/>
            <person name="Ohm R."/>
            <person name="Olmedo M."/>
            <person name="Orejas M."/>
            <person name="Ortiz-Castellanos L."/>
            <person name="Pisabarro A.G."/>
            <person name="Rodriguez-Romero J."/>
            <person name="Ruiz-Herrera J."/>
            <person name="Ruiz-Vazquez R."/>
            <person name="Sanz C."/>
            <person name="Schackwitz W."/>
            <person name="Schmutz J."/>
            <person name="Shahriari M."/>
            <person name="Shelest E."/>
            <person name="Silva-Franco F."/>
            <person name="Soanes D."/>
            <person name="Syed K."/>
            <person name="Tagua V.G."/>
            <person name="Talbot N.J."/>
            <person name="Thon M."/>
            <person name="De vries R.P."/>
            <person name="Wiebenga A."/>
            <person name="Yadav J.S."/>
            <person name="Braun E.L."/>
            <person name="Baker S."/>
            <person name="Garre V."/>
            <person name="Horwitz B."/>
            <person name="Torres-Martinez S."/>
            <person name="Idnurm A."/>
            <person name="Herrera-Estrella A."/>
            <person name="Gabaldon T."/>
            <person name="Grigoriev I.V."/>
        </authorList>
    </citation>
    <scope>NUCLEOTIDE SEQUENCE [LARGE SCALE GENOMIC DNA]</scope>
    <source>
        <strain evidence="3">NRRL 1555(-)</strain>
    </source>
</reference>